<name>A0A6I8LR94_9PSEU</name>
<dbReference type="GO" id="GO:0030313">
    <property type="term" value="C:cell envelope"/>
    <property type="evidence" value="ECO:0007669"/>
    <property type="project" value="UniProtKB-SubCell"/>
</dbReference>
<dbReference type="InterPro" id="IPR029046">
    <property type="entry name" value="LolA/LolB/LppX"/>
</dbReference>
<comment type="subcellular location">
    <subcellularLocation>
        <location evidence="1">Cell envelope</location>
    </subcellularLocation>
</comment>
<keyword evidence="4" id="KW-0732">Signal</keyword>
<dbReference type="Pfam" id="PF07161">
    <property type="entry name" value="LppX_LprAFG"/>
    <property type="match status" value="1"/>
</dbReference>
<feature type="signal peptide" evidence="4">
    <location>
        <begin position="1"/>
        <end position="23"/>
    </location>
</feature>
<dbReference type="Proteomes" id="UP000399805">
    <property type="component" value="Unassembled WGS sequence"/>
</dbReference>
<comment type="similarity">
    <text evidence="2">Belongs to the LppX/LprAFG lipoprotein family.</text>
</comment>
<dbReference type="InterPro" id="IPR009830">
    <property type="entry name" value="LppX/LprAFG"/>
</dbReference>
<evidence type="ECO:0000313" key="5">
    <source>
        <dbReference type="EMBL" id="VVJ17639.1"/>
    </source>
</evidence>
<dbReference type="SUPFAM" id="SSF89392">
    <property type="entry name" value="Prokaryotic lipoproteins and lipoprotein localization factors"/>
    <property type="match status" value="1"/>
</dbReference>
<gene>
    <name evidence="5" type="ORF">AA23TX_02660</name>
</gene>
<keyword evidence="3" id="KW-0472">Membrane</keyword>
<keyword evidence="6" id="KW-1185">Reference proteome</keyword>
<evidence type="ECO:0000256" key="3">
    <source>
        <dbReference type="ARBA" id="ARBA00022475"/>
    </source>
</evidence>
<evidence type="ECO:0000256" key="1">
    <source>
        <dbReference type="ARBA" id="ARBA00004196"/>
    </source>
</evidence>
<feature type="chain" id="PRO_5038821630" evidence="4">
    <location>
        <begin position="24"/>
        <end position="227"/>
    </location>
</feature>
<evidence type="ECO:0000256" key="4">
    <source>
        <dbReference type="SAM" id="SignalP"/>
    </source>
</evidence>
<keyword evidence="5" id="KW-0449">Lipoprotein</keyword>
<keyword evidence="3" id="KW-1003">Cell membrane</keyword>
<protein>
    <submittedName>
        <fullName evidence="5">Possible lipoprotein</fullName>
    </submittedName>
</protein>
<reference evidence="5 6" key="1">
    <citation type="submission" date="2019-09" db="EMBL/GenBank/DDBJ databases">
        <authorList>
            <person name="Leyn A S."/>
        </authorList>
    </citation>
    <scope>NUCLEOTIDE SEQUENCE [LARGE SCALE GENOMIC DNA]</scope>
    <source>
        <strain evidence="5">AA231_1</strain>
    </source>
</reference>
<dbReference type="CDD" id="cd16334">
    <property type="entry name" value="LppX-like"/>
    <property type="match status" value="1"/>
</dbReference>
<dbReference type="RefSeq" id="WP_155542771.1">
    <property type="nucleotide sequence ID" value="NZ_CABVGP010000001.1"/>
</dbReference>
<dbReference type="EMBL" id="CABVGP010000001">
    <property type="protein sequence ID" value="VVJ17639.1"/>
    <property type="molecule type" value="Genomic_DNA"/>
</dbReference>
<dbReference type="PROSITE" id="PS51257">
    <property type="entry name" value="PROKAR_LIPOPROTEIN"/>
    <property type="match status" value="1"/>
</dbReference>
<organism evidence="5 6">
    <name type="scientific">Amycolatopsis camponoti</name>
    <dbReference type="NCBI Taxonomy" id="2606593"/>
    <lineage>
        <taxon>Bacteria</taxon>
        <taxon>Bacillati</taxon>
        <taxon>Actinomycetota</taxon>
        <taxon>Actinomycetes</taxon>
        <taxon>Pseudonocardiales</taxon>
        <taxon>Pseudonocardiaceae</taxon>
        <taxon>Amycolatopsis</taxon>
    </lineage>
</organism>
<evidence type="ECO:0000313" key="6">
    <source>
        <dbReference type="Proteomes" id="UP000399805"/>
    </source>
</evidence>
<dbReference type="Gene3D" id="2.50.20.20">
    <property type="match status" value="1"/>
</dbReference>
<sequence>MILRRTLLAAMALSAAIVTGCSSSDGGASLPDAGALLKDSAQAAGGVTSTHFTLKVNGTVPGLSVHSLDGDLTKANGGGAKGTGTLELMGQVVDAQFVLVNGSLYIKGPTGGFQQIPAMLSSSIYDPSAILDPQRGIPKVLSSVQNPKTEGKEDVDGTPTYRVTGTVPKDALAALVPGASSDANATFWLRQDGGHLPVKASLGYQGGASVDVTLSDVDKPVTVTAPA</sequence>
<evidence type="ECO:0000256" key="2">
    <source>
        <dbReference type="ARBA" id="ARBA00009194"/>
    </source>
</evidence>
<accession>A0A6I8LR94</accession>
<proteinExistence type="inferred from homology"/>
<dbReference type="AlphaFoldDB" id="A0A6I8LR94"/>